<name>A0AAN8YB08_SOLBU</name>
<organism evidence="1 2">
    <name type="scientific">Solanum bulbocastanum</name>
    <name type="common">Wild potato</name>
    <dbReference type="NCBI Taxonomy" id="147425"/>
    <lineage>
        <taxon>Eukaryota</taxon>
        <taxon>Viridiplantae</taxon>
        <taxon>Streptophyta</taxon>
        <taxon>Embryophyta</taxon>
        <taxon>Tracheophyta</taxon>
        <taxon>Spermatophyta</taxon>
        <taxon>Magnoliopsida</taxon>
        <taxon>eudicotyledons</taxon>
        <taxon>Gunneridae</taxon>
        <taxon>Pentapetalae</taxon>
        <taxon>asterids</taxon>
        <taxon>lamiids</taxon>
        <taxon>Solanales</taxon>
        <taxon>Solanaceae</taxon>
        <taxon>Solanoideae</taxon>
        <taxon>Solaneae</taxon>
        <taxon>Solanum</taxon>
    </lineage>
</organism>
<evidence type="ECO:0000313" key="2">
    <source>
        <dbReference type="Proteomes" id="UP001371456"/>
    </source>
</evidence>
<gene>
    <name evidence="1" type="ORF">RDI58_014910</name>
</gene>
<accession>A0AAN8YB08</accession>
<protein>
    <submittedName>
        <fullName evidence="1">Uncharacterized protein</fullName>
    </submittedName>
</protein>
<dbReference type="EMBL" id="JBANQN010000006">
    <property type="protein sequence ID" value="KAK6786385.1"/>
    <property type="molecule type" value="Genomic_DNA"/>
</dbReference>
<comment type="caution">
    <text evidence="1">The sequence shown here is derived from an EMBL/GenBank/DDBJ whole genome shotgun (WGS) entry which is preliminary data.</text>
</comment>
<dbReference type="Proteomes" id="UP001371456">
    <property type="component" value="Unassembled WGS sequence"/>
</dbReference>
<sequence>MEGDCLNVVNITPTSKTNLLKRCIVSKF</sequence>
<reference evidence="1 2" key="1">
    <citation type="submission" date="2024-02" db="EMBL/GenBank/DDBJ databases">
        <title>de novo genome assembly of Solanum bulbocastanum strain 11H21.</title>
        <authorList>
            <person name="Hosaka A.J."/>
        </authorList>
    </citation>
    <scope>NUCLEOTIDE SEQUENCE [LARGE SCALE GENOMIC DNA]</scope>
    <source>
        <tissue evidence="1">Young leaves</tissue>
    </source>
</reference>
<keyword evidence="2" id="KW-1185">Reference proteome</keyword>
<evidence type="ECO:0000313" key="1">
    <source>
        <dbReference type="EMBL" id="KAK6786385.1"/>
    </source>
</evidence>
<dbReference type="AlphaFoldDB" id="A0AAN8YB08"/>
<proteinExistence type="predicted"/>